<evidence type="ECO:0000313" key="3">
    <source>
        <dbReference type="EMBL" id="MDR6597487.1"/>
    </source>
</evidence>
<protein>
    <recommendedName>
        <fullName evidence="2">DUF5926 domain-containing protein</fullName>
    </recommendedName>
</protein>
<name>A0ABU1Q3L6_9PSEU</name>
<evidence type="ECO:0000256" key="1">
    <source>
        <dbReference type="SAM" id="MobiDB-lite"/>
    </source>
</evidence>
<reference evidence="3 4" key="1">
    <citation type="submission" date="2023-07" db="EMBL/GenBank/DDBJ databases">
        <title>Sequencing the genomes of 1000 actinobacteria strains.</title>
        <authorList>
            <person name="Klenk H.-P."/>
        </authorList>
    </citation>
    <scope>NUCLEOTIDE SEQUENCE [LARGE SCALE GENOMIC DNA]</scope>
    <source>
        <strain evidence="3 4">DSM 43749</strain>
    </source>
</reference>
<dbReference type="Gene3D" id="3.10.450.50">
    <property type="match status" value="1"/>
</dbReference>
<dbReference type="InterPro" id="IPR004027">
    <property type="entry name" value="SEC_C_motif"/>
</dbReference>
<accession>A0ABU1Q3L6</accession>
<dbReference type="InterPro" id="IPR045970">
    <property type="entry name" value="DUF5926"/>
</dbReference>
<comment type="caution">
    <text evidence="3">The sequence shown here is derived from an EMBL/GenBank/DDBJ whole genome shotgun (WGS) entry which is preliminary data.</text>
</comment>
<proteinExistence type="predicted"/>
<dbReference type="Pfam" id="PF19348">
    <property type="entry name" value="DUF5926"/>
    <property type="match status" value="1"/>
</dbReference>
<feature type="region of interest" description="Disordered" evidence="1">
    <location>
        <begin position="1"/>
        <end position="24"/>
    </location>
</feature>
<dbReference type="RefSeq" id="WP_310310774.1">
    <property type="nucleotide sequence ID" value="NZ_BAAAXB010000001.1"/>
</dbReference>
<dbReference type="Pfam" id="PF02810">
    <property type="entry name" value="SEC-C"/>
    <property type="match status" value="1"/>
</dbReference>
<gene>
    <name evidence="3" type="ORF">J2S66_005871</name>
</gene>
<sequence>MAKRTAVKDAVKDKSAGGVNPRQPCPCGSGKRYKACHGAAGGAADVIVSRPFEGLAAEAELIALREFVPSATVKLPLKDGAAREVTLATVLPMAAAGLVRADGTAFVGLQVQTRSGDLSRDLARAVRWALNAETGDALPVVGPDNGDDPGRLQDLLDTGATLSPDLHADFAWWLPPDNEPTGDVALSLERANAAILPTERVDAPDVEAAYWVDAGDKAHLRWVRPEPEETLLAALARLSVRGELDLGEGSRYAGSFRAHGLLVPVWDLDRELHSSEWAPGAEALGKRVSDALAGLDAEPLSEAERRARDGLRGRQITLR</sequence>
<keyword evidence="4" id="KW-1185">Reference proteome</keyword>
<dbReference type="SUPFAM" id="SSF103642">
    <property type="entry name" value="Sec-C motif"/>
    <property type="match status" value="1"/>
</dbReference>
<dbReference type="EMBL" id="JAVDSG010000001">
    <property type="protein sequence ID" value="MDR6597487.1"/>
    <property type="molecule type" value="Genomic_DNA"/>
</dbReference>
<organism evidence="3 4">
    <name type="scientific">Saccharothrix longispora</name>
    <dbReference type="NCBI Taxonomy" id="33920"/>
    <lineage>
        <taxon>Bacteria</taxon>
        <taxon>Bacillati</taxon>
        <taxon>Actinomycetota</taxon>
        <taxon>Actinomycetes</taxon>
        <taxon>Pseudonocardiales</taxon>
        <taxon>Pseudonocardiaceae</taxon>
        <taxon>Saccharothrix</taxon>
    </lineage>
</organism>
<feature type="compositionally biased region" description="Basic and acidic residues" evidence="1">
    <location>
        <begin position="1"/>
        <end position="15"/>
    </location>
</feature>
<evidence type="ECO:0000259" key="2">
    <source>
        <dbReference type="Pfam" id="PF19348"/>
    </source>
</evidence>
<evidence type="ECO:0000313" key="4">
    <source>
        <dbReference type="Proteomes" id="UP001268819"/>
    </source>
</evidence>
<dbReference type="Proteomes" id="UP001268819">
    <property type="component" value="Unassembled WGS sequence"/>
</dbReference>
<feature type="domain" description="DUF5926" evidence="2">
    <location>
        <begin position="51"/>
        <end position="319"/>
    </location>
</feature>